<dbReference type="AlphaFoldDB" id="A0A0Z8MMP2"/>
<proteinExistence type="predicted"/>
<evidence type="ECO:0000313" key="3">
    <source>
        <dbReference type="EMBL" id="CYW08859.1"/>
    </source>
</evidence>
<keyword evidence="1" id="KW-0472">Membrane</keyword>
<dbReference type="EMBL" id="FIID01000021">
    <property type="protein sequence ID" value="CYW08859.1"/>
    <property type="molecule type" value="Genomic_DNA"/>
</dbReference>
<accession>A0A0Z8MMP2</accession>
<dbReference type="EMBL" id="FIIR01000028">
    <property type="protein sequence ID" value="CYW08712.1"/>
    <property type="molecule type" value="Genomic_DNA"/>
</dbReference>
<dbReference type="Proteomes" id="UP000069831">
    <property type="component" value="Unassembled WGS sequence"/>
</dbReference>
<organism evidence="2 4">
    <name type="scientific">Streptococcus suis</name>
    <dbReference type="NCBI Taxonomy" id="1307"/>
    <lineage>
        <taxon>Bacteria</taxon>
        <taxon>Bacillati</taxon>
        <taxon>Bacillota</taxon>
        <taxon>Bacilli</taxon>
        <taxon>Lactobacillales</taxon>
        <taxon>Streptococcaceae</taxon>
        <taxon>Streptococcus</taxon>
    </lineage>
</organism>
<evidence type="ECO:0000313" key="2">
    <source>
        <dbReference type="EMBL" id="CYW08712.1"/>
    </source>
</evidence>
<reference evidence="4 5" key="1">
    <citation type="submission" date="2016-02" db="EMBL/GenBank/DDBJ databases">
        <authorList>
            <consortium name="Pathogen Informatics"/>
        </authorList>
    </citation>
    <scope>NUCLEOTIDE SEQUENCE [LARGE SCALE GENOMIC DNA]</scope>
    <source>
        <strain evidence="3 5">LSS8</strain>
        <strain evidence="2 4">LSS95</strain>
    </source>
</reference>
<keyword evidence="1" id="KW-0812">Transmembrane</keyword>
<name>A0A0Z8MMP2_STRSU</name>
<sequence length="85" mass="10277">MKILLKYETEFTYSLLANYVILFLKSLGVFMKFFRDLKTDYLESRFSAYESFAEWFLKRKLGFWGSGKELDWSKRVRQQVFISSC</sequence>
<feature type="transmembrane region" description="Helical" evidence="1">
    <location>
        <begin position="12"/>
        <end position="34"/>
    </location>
</feature>
<evidence type="ECO:0000256" key="1">
    <source>
        <dbReference type="SAM" id="Phobius"/>
    </source>
</evidence>
<keyword evidence="1" id="KW-1133">Transmembrane helix</keyword>
<evidence type="ECO:0000313" key="4">
    <source>
        <dbReference type="Proteomes" id="UP000069831"/>
    </source>
</evidence>
<protein>
    <submittedName>
        <fullName evidence="2">Uncharacterized protein</fullName>
    </submittedName>
</protein>
<dbReference type="Proteomes" id="UP000072933">
    <property type="component" value="Unassembled WGS sequence"/>
</dbReference>
<gene>
    <name evidence="3" type="ORF">ERS132370_01730</name>
    <name evidence="2" type="ORF">ERS132457_01882</name>
</gene>
<evidence type="ECO:0000313" key="5">
    <source>
        <dbReference type="Proteomes" id="UP000072933"/>
    </source>
</evidence>